<protein>
    <submittedName>
        <fullName evidence="3">SHOCT domain-containing protein</fullName>
    </submittedName>
</protein>
<feature type="domain" description="SHOCT" evidence="2">
    <location>
        <begin position="53"/>
        <end position="79"/>
    </location>
</feature>
<evidence type="ECO:0000313" key="4">
    <source>
        <dbReference type="Proteomes" id="UP001165368"/>
    </source>
</evidence>
<dbReference type="RefSeq" id="WP_237819065.1">
    <property type="nucleotide sequence ID" value="NZ_JAKLTQ010000003.1"/>
</dbReference>
<evidence type="ECO:0000313" key="3">
    <source>
        <dbReference type="EMBL" id="MCG2621648.1"/>
    </source>
</evidence>
<evidence type="ECO:0000256" key="1">
    <source>
        <dbReference type="SAM" id="Phobius"/>
    </source>
</evidence>
<comment type="caution">
    <text evidence="3">The sequence shown here is derived from an EMBL/GenBank/DDBJ whole genome shotgun (WGS) entry which is preliminary data.</text>
</comment>
<dbReference type="InterPro" id="IPR018649">
    <property type="entry name" value="SHOCT"/>
</dbReference>
<keyword evidence="4" id="KW-1185">Reference proteome</keyword>
<dbReference type="EMBL" id="JAKLTQ010000003">
    <property type="protein sequence ID" value="MCG2621648.1"/>
    <property type="molecule type" value="Genomic_DNA"/>
</dbReference>
<proteinExistence type="predicted"/>
<keyword evidence="1" id="KW-1133">Transmembrane helix</keyword>
<accession>A0ABS9L529</accession>
<dbReference type="Proteomes" id="UP001165368">
    <property type="component" value="Unassembled WGS sequence"/>
</dbReference>
<reference evidence="3" key="1">
    <citation type="submission" date="2022-01" db="EMBL/GenBank/DDBJ databases">
        <authorList>
            <person name="Jo J.-H."/>
            <person name="Im W.-T."/>
        </authorList>
    </citation>
    <scope>NUCLEOTIDE SEQUENCE</scope>
    <source>
        <strain evidence="3">I2-34</strain>
    </source>
</reference>
<organism evidence="3 4">
    <name type="scientific">Arthrobacter hankyongi</name>
    <dbReference type="NCBI Taxonomy" id="2904801"/>
    <lineage>
        <taxon>Bacteria</taxon>
        <taxon>Bacillati</taxon>
        <taxon>Actinomycetota</taxon>
        <taxon>Actinomycetes</taxon>
        <taxon>Micrococcales</taxon>
        <taxon>Micrococcaceae</taxon>
        <taxon>Arthrobacter</taxon>
    </lineage>
</organism>
<sequence>MMYGWDGGWGVGGWIAMALMMLLFWGGVVTVAILLIRGPRHAGWGAHEQSWDDAERILNERFARGEIDEQELNARRAALRRRP</sequence>
<dbReference type="Pfam" id="PF09851">
    <property type="entry name" value="SHOCT"/>
    <property type="match status" value="1"/>
</dbReference>
<gene>
    <name evidence="3" type="ORF">LVY72_06925</name>
</gene>
<keyword evidence="1" id="KW-0472">Membrane</keyword>
<name>A0ABS9L529_9MICC</name>
<feature type="transmembrane region" description="Helical" evidence="1">
    <location>
        <begin position="12"/>
        <end position="36"/>
    </location>
</feature>
<evidence type="ECO:0000259" key="2">
    <source>
        <dbReference type="Pfam" id="PF09851"/>
    </source>
</evidence>
<keyword evidence="1" id="KW-0812">Transmembrane</keyword>